<evidence type="ECO:0000259" key="12">
    <source>
        <dbReference type="Pfam" id="PF08546"/>
    </source>
</evidence>
<evidence type="ECO:0000256" key="8">
    <source>
        <dbReference type="ARBA" id="ARBA00032024"/>
    </source>
</evidence>
<dbReference type="PANTHER" id="PTHR43765">
    <property type="entry name" value="2-DEHYDROPANTOATE 2-REDUCTASE-RELATED"/>
    <property type="match status" value="1"/>
</dbReference>
<dbReference type="GO" id="GO:0050661">
    <property type="term" value="F:NADP binding"/>
    <property type="evidence" value="ECO:0007669"/>
    <property type="project" value="TreeGrafter"/>
</dbReference>
<comment type="catalytic activity">
    <reaction evidence="9 10">
        <text>(R)-pantoate + NADP(+) = 2-dehydropantoate + NADPH + H(+)</text>
        <dbReference type="Rhea" id="RHEA:16233"/>
        <dbReference type="ChEBI" id="CHEBI:11561"/>
        <dbReference type="ChEBI" id="CHEBI:15378"/>
        <dbReference type="ChEBI" id="CHEBI:15980"/>
        <dbReference type="ChEBI" id="CHEBI:57783"/>
        <dbReference type="ChEBI" id="CHEBI:58349"/>
        <dbReference type="EC" id="1.1.1.169"/>
    </reaction>
</comment>
<dbReference type="EMBL" id="CP033116">
    <property type="protein sequence ID" value="QFY56098.1"/>
    <property type="molecule type" value="Genomic_DNA"/>
</dbReference>
<evidence type="ECO:0000313" key="16">
    <source>
        <dbReference type="Proteomes" id="UP000344571"/>
    </source>
</evidence>
<dbReference type="GO" id="GO:0008677">
    <property type="term" value="F:2-dehydropantoate 2-reductase activity"/>
    <property type="evidence" value="ECO:0007669"/>
    <property type="project" value="UniProtKB-EC"/>
</dbReference>
<keyword evidence="6 10" id="KW-0521">NADP</keyword>
<feature type="domain" description="Ketopantoate reductase C-terminal" evidence="12">
    <location>
        <begin position="183"/>
        <end position="303"/>
    </location>
</feature>
<dbReference type="PANTHER" id="PTHR43765:SF2">
    <property type="entry name" value="2-DEHYDROPANTOATE 2-REDUCTASE"/>
    <property type="match status" value="1"/>
</dbReference>
<dbReference type="SUPFAM" id="SSF48179">
    <property type="entry name" value="6-phosphogluconate dehydrogenase C-terminal domain-like"/>
    <property type="match status" value="1"/>
</dbReference>
<dbReference type="AlphaFoldDB" id="A0AA91U0N8"/>
<dbReference type="InterPro" id="IPR036291">
    <property type="entry name" value="NAD(P)-bd_dom_sf"/>
</dbReference>
<name>A0AA91U0N8_9GAMM</name>
<dbReference type="Gene3D" id="1.10.1040.10">
    <property type="entry name" value="N-(1-d-carboxylethyl)-l-norvaline Dehydrogenase, domain 2"/>
    <property type="match status" value="1"/>
</dbReference>
<evidence type="ECO:0000256" key="3">
    <source>
        <dbReference type="ARBA" id="ARBA00013014"/>
    </source>
</evidence>
<organism evidence="13 15">
    <name type="scientific">Halopseudomonas pelagia</name>
    <dbReference type="NCBI Taxonomy" id="553151"/>
    <lineage>
        <taxon>Bacteria</taxon>
        <taxon>Pseudomonadati</taxon>
        <taxon>Pseudomonadota</taxon>
        <taxon>Gammaproteobacteria</taxon>
        <taxon>Pseudomonadales</taxon>
        <taxon>Pseudomonadaceae</taxon>
        <taxon>Halopseudomonas</taxon>
    </lineage>
</organism>
<reference evidence="13 15" key="1">
    <citation type="submission" date="2017-09" db="EMBL/GenBank/DDBJ databases">
        <title>Bacterial and phytoplankton interrelationship in Kongsfjorden, an Arctic fjord.</title>
        <authorList>
            <person name="Sinha R."/>
            <person name="Krishnan K."/>
        </authorList>
    </citation>
    <scope>NUCLEOTIDE SEQUENCE [LARGE SCALE GENOMIC DNA]</scope>
    <source>
        <strain evidence="13 15">58</strain>
    </source>
</reference>
<dbReference type="InterPro" id="IPR013332">
    <property type="entry name" value="KPR_N"/>
</dbReference>
<dbReference type="GO" id="GO:0005737">
    <property type="term" value="C:cytoplasm"/>
    <property type="evidence" value="ECO:0007669"/>
    <property type="project" value="TreeGrafter"/>
</dbReference>
<dbReference type="NCBIfam" id="TIGR00745">
    <property type="entry name" value="apbA_panE"/>
    <property type="match status" value="1"/>
</dbReference>
<evidence type="ECO:0000313" key="15">
    <source>
        <dbReference type="Proteomes" id="UP000243750"/>
    </source>
</evidence>
<dbReference type="InterPro" id="IPR050838">
    <property type="entry name" value="Ketopantoate_reductase"/>
</dbReference>
<dbReference type="Gene3D" id="3.40.50.720">
    <property type="entry name" value="NAD(P)-binding Rossmann-like Domain"/>
    <property type="match status" value="1"/>
</dbReference>
<evidence type="ECO:0000256" key="1">
    <source>
        <dbReference type="ARBA" id="ARBA00004994"/>
    </source>
</evidence>
<evidence type="ECO:0000313" key="14">
    <source>
        <dbReference type="EMBL" id="QFY56098.1"/>
    </source>
</evidence>
<comment type="pathway">
    <text evidence="1 10">Cofactor biosynthesis; (R)-pantothenate biosynthesis; (R)-pantoate from 3-methyl-2-oxobutanoate: step 2/2.</text>
</comment>
<dbReference type="Pfam" id="PF02558">
    <property type="entry name" value="ApbA"/>
    <property type="match status" value="1"/>
</dbReference>
<reference evidence="14 16" key="2">
    <citation type="submission" date="2018-10" db="EMBL/GenBank/DDBJ databases">
        <title>Complete genome sequence of Pseudomonas pelagia strain Kongs-67.</title>
        <authorList>
            <person name="Sinha R.K."/>
            <person name="Krishnan K."/>
        </authorList>
    </citation>
    <scope>NUCLEOTIDE SEQUENCE [LARGE SCALE GENOMIC DNA]</scope>
    <source>
        <strain evidence="14 16">Kongs-67</strain>
    </source>
</reference>
<dbReference type="Proteomes" id="UP000243750">
    <property type="component" value="Unassembled WGS sequence"/>
</dbReference>
<dbReference type="EC" id="1.1.1.169" evidence="3 10"/>
<comment type="similarity">
    <text evidence="2 10">Belongs to the ketopantoate reductase family.</text>
</comment>
<protein>
    <recommendedName>
        <fullName evidence="4 10">2-dehydropantoate 2-reductase</fullName>
        <ecNumber evidence="3 10">1.1.1.169</ecNumber>
    </recommendedName>
    <alternativeName>
        <fullName evidence="8 10">Ketopantoate reductase</fullName>
    </alternativeName>
</protein>
<feature type="domain" description="Ketopantoate reductase N-terminal" evidence="11">
    <location>
        <begin position="10"/>
        <end position="159"/>
    </location>
</feature>
<proteinExistence type="inferred from homology"/>
<dbReference type="EMBL" id="NWMT01000199">
    <property type="protein sequence ID" value="PCC98455.1"/>
    <property type="molecule type" value="Genomic_DNA"/>
</dbReference>
<dbReference type="InterPro" id="IPR008927">
    <property type="entry name" value="6-PGluconate_DH-like_C_sf"/>
</dbReference>
<evidence type="ECO:0000256" key="2">
    <source>
        <dbReference type="ARBA" id="ARBA00007870"/>
    </source>
</evidence>
<evidence type="ECO:0000259" key="11">
    <source>
        <dbReference type="Pfam" id="PF02558"/>
    </source>
</evidence>
<gene>
    <name evidence="13" type="ORF">CO192_15455</name>
    <name evidence="14" type="ORF">EAO82_06790</name>
</gene>
<dbReference type="Pfam" id="PF08546">
    <property type="entry name" value="ApbA_C"/>
    <property type="match status" value="1"/>
</dbReference>
<dbReference type="InterPro" id="IPR013752">
    <property type="entry name" value="KPA_reductase"/>
</dbReference>
<keyword evidence="16" id="KW-1185">Reference proteome</keyword>
<dbReference type="SUPFAM" id="SSF51735">
    <property type="entry name" value="NAD(P)-binding Rossmann-fold domains"/>
    <property type="match status" value="1"/>
</dbReference>
<accession>A0AA91U0N8</accession>
<evidence type="ECO:0000256" key="6">
    <source>
        <dbReference type="ARBA" id="ARBA00022857"/>
    </source>
</evidence>
<evidence type="ECO:0000256" key="4">
    <source>
        <dbReference type="ARBA" id="ARBA00019465"/>
    </source>
</evidence>
<evidence type="ECO:0000256" key="7">
    <source>
        <dbReference type="ARBA" id="ARBA00023002"/>
    </source>
</evidence>
<dbReference type="InterPro" id="IPR013328">
    <property type="entry name" value="6PGD_dom2"/>
</dbReference>
<keyword evidence="5 10" id="KW-0566">Pantothenate biosynthesis</keyword>
<comment type="function">
    <text evidence="10">Catalyzes the NADPH-dependent reduction of ketopantoate into pantoic acid.</text>
</comment>
<evidence type="ECO:0000313" key="13">
    <source>
        <dbReference type="EMBL" id="PCC98455.1"/>
    </source>
</evidence>
<sequence>MGRSRGLSVFHVLGGGSLGLLWAARLAEAGTDVRLILRDAQALQAWKAAGSSILFEQASKRSRIALQAQLADESGEPIDILILATKAYSAQSALHSVAQRLQQNASILMLQNGMGSQQAASRTFVQQQVLYASVTDGAWMPAPRHVIWAGQGQTQIGDPSGADCPQWLKHIDQQTINWQWHTDILAVLWQKLAVNCAINPYTALYDCDNGQVPTRAGAQFPRLIDELHSLLERQGANVTRAELGNYIDQVITRTAVNSSSMRQDIHARRRTEISYITGYACEVAHQAGLATPLLDQLHGALKTHLATLGLPPD</sequence>
<dbReference type="Proteomes" id="UP000344571">
    <property type="component" value="Chromosome"/>
</dbReference>
<dbReference type="InterPro" id="IPR003710">
    <property type="entry name" value="ApbA"/>
</dbReference>
<dbReference type="GO" id="GO:0015940">
    <property type="term" value="P:pantothenate biosynthetic process"/>
    <property type="evidence" value="ECO:0007669"/>
    <property type="project" value="UniProtKB-KW"/>
</dbReference>
<evidence type="ECO:0000256" key="5">
    <source>
        <dbReference type="ARBA" id="ARBA00022655"/>
    </source>
</evidence>
<keyword evidence="7 10" id="KW-0560">Oxidoreductase</keyword>
<evidence type="ECO:0000256" key="9">
    <source>
        <dbReference type="ARBA" id="ARBA00048793"/>
    </source>
</evidence>
<evidence type="ECO:0000256" key="10">
    <source>
        <dbReference type="RuleBase" id="RU362068"/>
    </source>
</evidence>